<gene>
    <name evidence="1" type="ORF">SVUK_LOCUS1746</name>
</gene>
<reference evidence="1 2" key="1">
    <citation type="submission" date="2018-11" db="EMBL/GenBank/DDBJ databases">
        <authorList>
            <consortium name="Pathogen Informatics"/>
        </authorList>
    </citation>
    <scope>NUCLEOTIDE SEQUENCE [LARGE SCALE GENOMIC DNA]</scope>
</reference>
<proteinExistence type="predicted"/>
<keyword evidence="2" id="KW-1185">Reference proteome</keyword>
<dbReference type="EMBL" id="UYYB01003629">
    <property type="protein sequence ID" value="VDM66748.1"/>
    <property type="molecule type" value="Genomic_DNA"/>
</dbReference>
<organism evidence="1 2">
    <name type="scientific">Strongylus vulgaris</name>
    <name type="common">Blood worm</name>
    <dbReference type="NCBI Taxonomy" id="40348"/>
    <lineage>
        <taxon>Eukaryota</taxon>
        <taxon>Metazoa</taxon>
        <taxon>Ecdysozoa</taxon>
        <taxon>Nematoda</taxon>
        <taxon>Chromadorea</taxon>
        <taxon>Rhabditida</taxon>
        <taxon>Rhabditina</taxon>
        <taxon>Rhabditomorpha</taxon>
        <taxon>Strongyloidea</taxon>
        <taxon>Strongylidae</taxon>
        <taxon>Strongylus</taxon>
    </lineage>
</organism>
<evidence type="ECO:0000313" key="1">
    <source>
        <dbReference type="EMBL" id="VDM66748.1"/>
    </source>
</evidence>
<dbReference type="AlphaFoldDB" id="A0A3P7KE21"/>
<evidence type="ECO:0000313" key="2">
    <source>
        <dbReference type="Proteomes" id="UP000270094"/>
    </source>
</evidence>
<dbReference type="Proteomes" id="UP000270094">
    <property type="component" value="Unassembled WGS sequence"/>
</dbReference>
<name>A0A3P7KE21_STRVU</name>
<accession>A0A3P7KE21</accession>
<protein>
    <submittedName>
        <fullName evidence="1">Uncharacterized protein</fullName>
    </submittedName>
</protein>
<sequence length="88" mass="9346">MVCCQNNSPGLGLCGFVKSEEKRTAATERTIVAVDTHSSAGASAPVRSLALLFSHSAAVQLAVSPQRPRRWLQSLWGPVQASLLRGNT</sequence>